<proteinExistence type="predicted"/>
<name>A0AAD4T9V1_9MAGN</name>
<dbReference type="InterPro" id="IPR051374">
    <property type="entry name" value="Ataxin-10/CTR86_families"/>
</dbReference>
<dbReference type="SUPFAM" id="SSF48371">
    <property type="entry name" value="ARM repeat"/>
    <property type="match status" value="1"/>
</dbReference>
<dbReference type="PANTHER" id="PTHR13255:SF0">
    <property type="entry name" value="ATAXIN-10"/>
    <property type="match status" value="1"/>
</dbReference>
<dbReference type="GO" id="GO:0051301">
    <property type="term" value="P:cell division"/>
    <property type="evidence" value="ECO:0007669"/>
    <property type="project" value="UniProtKB-KW"/>
</dbReference>
<dbReference type="GO" id="GO:0005829">
    <property type="term" value="C:cytosol"/>
    <property type="evidence" value="ECO:0007669"/>
    <property type="project" value="TreeGrafter"/>
</dbReference>
<gene>
    <name evidence="4" type="ORF">MKW98_023299</name>
</gene>
<evidence type="ECO:0000313" key="4">
    <source>
        <dbReference type="EMBL" id="KAI3949362.1"/>
    </source>
</evidence>
<accession>A0AAD4T9V1</accession>
<keyword evidence="2" id="KW-0131">Cell cycle</keyword>
<evidence type="ECO:0000256" key="1">
    <source>
        <dbReference type="ARBA" id="ARBA00022618"/>
    </source>
</evidence>
<sequence>MQNSMSPILIIPDHILKPILVTAECIRLNQAILEPVSVTANCRKRKLVQALEIHQALELLTETCKSPICRHDLAGIKILPIVINLTRYPISSSSRNLLHLSLKLLINLCNGEIVNQNCFLEEDGVDVVARVFDSVSFETDMETTVYGLQLLGNLCPAGEEHQAAVWCRFFPVVFRDISRVRVREIADVLCMVLYACCDGSNAIMGQLCGTQGLQIVAEILRTASTDKGEDEFLVELLAKVCLGGSHFWPLLSELSIPGALEKTDSLSAAEKTFTPVNSYLLKTLYECLFKKRHETLLLSKDFAVSILGLLKRVVRVVDFLSRDESHLPTDSPTVNVLGYIINIIMIICIRSEDAVVDLLLSSGLVNIFLGLLRELEQPEIIKKSNRRDPTCEGRKVCPNKGFRRDIVGVIGNCLHERKHVQDEIRHKNGILLLLQQNVEDTENPGLRSFGNVAVNNLLYKNRENQQVVEILRKGTAFVPALVEHRKGVVAVNSLTGRPTLVSHR</sequence>
<evidence type="ECO:0000259" key="3">
    <source>
        <dbReference type="Pfam" id="PF09759"/>
    </source>
</evidence>
<evidence type="ECO:0000256" key="2">
    <source>
        <dbReference type="ARBA" id="ARBA00023306"/>
    </source>
</evidence>
<comment type="caution">
    <text evidence="4">The sequence shown here is derived from an EMBL/GenBank/DDBJ whole genome shotgun (WGS) entry which is preliminary data.</text>
</comment>
<keyword evidence="1" id="KW-0132">Cell division</keyword>
<dbReference type="PANTHER" id="PTHR13255">
    <property type="entry name" value="ATAXIN-10"/>
    <property type="match status" value="1"/>
</dbReference>
<organism evidence="4 5">
    <name type="scientific">Papaver atlanticum</name>
    <dbReference type="NCBI Taxonomy" id="357466"/>
    <lineage>
        <taxon>Eukaryota</taxon>
        <taxon>Viridiplantae</taxon>
        <taxon>Streptophyta</taxon>
        <taxon>Embryophyta</taxon>
        <taxon>Tracheophyta</taxon>
        <taxon>Spermatophyta</taxon>
        <taxon>Magnoliopsida</taxon>
        <taxon>Ranunculales</taxon>
        <taxon>Papaveraceae</taxon>
        <taxon>Papaveroideae</taxon>
        <taxon>Papaver</taxon>
    </lineage>
</organism>
<dbReference type="Pfam" id="PF09759">
    <property type="entry name" value="Atx10homo_assoc"/>
    <property type="match status" value="1"/>
</dbReference>
<dbReference type="InterPro" id="IPR019156">
    <property type="entry name" value="Ataxin-10_domain"/>
</dbReference>
<feature type="domain" description="Ataxin-10" evidence="3">
    <location>
        <begin position="402"/>
        <end position="474"/>
    </location>
</feature>
<protein>
    <recommendedName>
        <fullName evidence="3">Ataxin-10 domain-containing protein</fullName>
    </recommendedName>
</protein>
<dbReference type="EMBL" id="JAJJMB010003142">
    <property type="protein sequence ID" value="KAI3949362.1"/>
    <property type="molecule type" value="Genomic_DNA"/>
</dbReference>
<dbReference type="Proteomes" id="UP001202328">
    <property type="component" value="Unassembled WGS sequence"/>
</dbReference>
<dbReference type="InterPro" id="IPR016024">
    <property type="entry name" value="ARM-type_fold"/>
</dbReference>
<dbReference type="Gene3D" id="1.25.10.10">
    <property type="entry name" value="Leucine-rich Repeat Variant"/>
    <property type="match status" value="1"/>
</dbReference>
<keyword evidence="5" id="KW-1185">Reference proteome</keyword>
<dbReference type="InterPro" id="IPR011989">
    <property type="entry name" value="ARM-like"/>
</dbReference>
<evidence type="ECO:0000313" key="5">
    <source>
        <dbReference type="Proteomes" id="UP001202328"/>
    </source>
</evidence>
<reference evidence="4" key="1">
    <citation type="submission" date="2022-04" db="EMBL/GenBank/DDBJ databases">
        <title>A functionally conserved STORR gene fusion in Papaver species that diverged 16.8 million years ago.</title>
        <authorList>
            <person name="Catania T."/>
        </authorList>
    </citation>
    <scope>NUCLEOTIDE SEQUENCE</scope>
    <source>
        <strain evidence="4">S-188037</strain>
    </source>
</reference>
<dbReference type="AlphaFoldDB" id="A0AAD4T9V1"/>